<feature type="transmembrane region" description="Helical" evidence="1">
    <location>
        <begin position="147"/>
        <end position="175"/>
    </location>
</feature>
<feature type="domain" description="Conjugative transposon TraJ C-terminal" evidence="2">
    <location>
        <begin position="128"/>
        <end position="270"/>
    </location>
</feature>
<comment type="caution">
    <text evidence="3">The sequence shown here is derived from an EMBL/GenBank/DDBJ whole genome shotgun (WGS) entry which is preliminary data.</text>
</comment>
<reference evidence="3 4" key="1">
    <citation type="submission" date="2019-03" db="EMBL/GenBank/DDBJ databases">
        <title>Genomic Encyclopedia of Type Strains, Phase IV (KMG-IV): sequencing the most valuable type-strain genomes for metagenomic binning, comparative biology and taxonomic classification.</title>
        <authorList>
            <person name="Goeker M."/>
        </authorList>
    </citation>
    <scope>NUCLEOTIDE SEQUENCE [LARGE SCALE GENOMIC DNA]</scope>
    <source>
        <strain evidence="3 4">DSM 100059</strain>
    </source>
</reference>
<keyword evidence="1" id="KW-1133">Transmembrane helix</keyword>
<keyword evidence="4" id="KW-1185">Reference proteome</keyword>
<accession>A0A4R8DU18</accession>
<evidence type="ECO:0000259" key="2">
    <source>
        <dbReference type="Pfam" id="PF07863"/>
    </source>
</evidence>
<dbReference type="RefSeq" id="WP_133994480.1">
    <property type="nucleotide sequence ID" value="NZ_SODV01000001.1"/>
</dbReference>
<dbReference type="OrthoDB" id="1147144at2"/>
<organism evidence="3 4">
    <name type="scientific">Dinghuibacter silviterrae</name>
    <dbReference type="NCBI Taxonomy" id="1539049"/>
    <lineage>
        <taxon>Bacteria</taxon>
        <taxon>Pseudomonadati</taxon>
        <taxon>Bacteroidota</taxon>
        <taxon>Chitinophagia</taxon>
        <taxon>Chitinophagales</taxon>
        <taxon>Chitinophagaceae</taxon>
        <taxon>Dinghuibacter</taxon>
    </lineage>
</organism>
<dbReference type="Pfam" id="PF07863">
    <property type="entry name" value="CtnDOT_TraJ"/>
    <property type="match status" value="2"/>
</dbReference>
<evidence type="ECO:0000313" key="4">
    <source>
        <dbReference type="Proteomes" id="UP000294498"/>
    </source>
</evidence>
<dbReference type="Proteomes" id="UP000294498">
    <property type="component" value="Unassembled WGS sequence"/>
</dbReference>
<feature type="transmembrane region" description="Helical" evidence="1">
    <location>
        <begin position="68"/>
        <end position="85"/>
    </location>
</feature>
<dbReference type="InterPro" id="IPR012424">
    <property type="entry name" value="Conjugative_transposon_TraJ_C"/>
</dbReference>
<keyword evidence="1" id="KW-0472">Membrane</keyword>
<name>A0A4R8DU18_9BACT</name>
<sequence>MNTDVTSLQAMLDQLYKNMLPLSSQLTGVARILAGFFALCVIGYKVWGHLARAEPVDIFPLLHPFAKGLAILLYPSLIGLIFGIMKPVVQATGAMAQNGQQAVQVILQQQVQDTSSDSLLDELDAKLDYKTIVEQGMATFLEWLFEGAAMIISVLRTFILTVLSILGPLVLGLSVLDGFRSSFHHWLARYISVSLWLPVANIYGAIIAQVQILMYKQDPSSDFAHGHGAAYIIFLLMGVAGYICVPSTASYIVHSLGGHSLVTKVNTAAMIMKKL</sequence>
<dbReference type="AlphaFoldDB" id="A0A4R8DU18"/>
<feature type="transmembrane region" description="Helical" evidence="1">
    <location>
        <begin position="28"/>
        <end position="47"/>
    </location>
</feature>
<feature type="transmembrane region" description="Helical" evidence="1">
    <location>
        <begin position="187"/>
        <end position="208"/>
    </location>
</feature>
<feature type="transmembrane region" description="Helical" evidence="1">
    <location>
        <begin position="228"/>
        <end position="245"/>
    </location>
</feature>
<keyword evidence="1" id="KW-0812">Transmembrane</keyword>
<dbReference type="EMBL" id="SODV01000001">
    <property type="protein sequence ID" value="TDX01842.1"/>
    <property type="molecule type" value="Genomic_DNA"/>
</dbReference>
<evidence type="ECO:0000313" key="3">
    <source>
        <dbReference type="EMBL" id="TDX01842.1"/>
    </source>
</evidence>
<proteinExistence type="predicted"/>
<evidence type="ECO:0000256" key="1">
    <source>
        <dbReference type="SAM" id="Phobius"/>
    </source>
</evidence>
<protein>
    <submittedName>
        <fullName evidence="3">Conjugative transposon TraJ protein</fullName>
    </submittedName>
</protein>
<feature type="domain" description="Conjugative transposon TraJ C-terminal" evidence="2">
    <location>
        <begin position="4"/>
        <end position="112"/>
    </location>
</feature>
<gene>
    <name evidence="3" type="ORF">EDB95_2885</name>
</gene>